<dbReference type="Proteomes" id="UP000624709">
    <property type="component" value="Unassembled WGS sequence"/>
</dbReference>
<accession>A0ABQ4B5J8</accession>
<protein>
    <submittedName>
        <fullName evidence="2">Uncharacterized protein</fullName>
    </submittedName>
</protein>
<evidence type="ECO:0000313" key="3">
    <source>
        <dbReference type="Proteomes" id="UP000624709"/>
    </source>
</evidence>
<sequence length="61" mass="6293">MRRRQGKRDPVYPIRSVHRDSGDGVPGRRLWVPAGTASVGPGAEVVGGHGSGGDLGDEGSI</sequence>
<dbReference type="EMBL" id="BOMS01000026">
    <property type="protein sequence ID" value="GIE65939.1"/>
    <property type="molecule type" value="Genomic_DNA"/>
</dbReference>
<proteinExistence type="predicted"/>
<feature type="compositionally biased region" description="Gly residues" evidence="1">
    <location>
        <begin position="45"/>
        <end position="54"/>
    </location>
</feature>
<name>A0ABQ4B5J8_9ACTN</name>
<gene>
    <name evidence="2" type="ORF">Apa02nite_020470</name>
</gene>
<evidence type="ECO:0000313" key="2">
    <source>
        <dbReference type="EMBL" id="GIE65939.1"/>
    </source>
</evidence>
<reference evidence="2 3" key="1">
    <citation type="submission" date="2021-01" db="EMBL/GenBank/DDBJ databases">
        <title>Whole genome shotgun sequence of Actinoplanes palleronii NBRC 14916.</title>
        <authorList>
            <person name="Komaki H."/>
            <person name="Tamura T."/>
        </authorList>
    </citation>
    <scope>NUCLEOTIDE SEQUENCE [LARGE SCALE GENOMIC DNA]</scope>
    <source>
        <strain evidence="2 3">NBRC 14916</strain>
    </source>
</reference>
<feature type="region of interest" description="Disordered" evidence="1">
    <location>
        <begin position="1"/>
        <end position="61"/>
    </location>
</feature>
<organism evidence="2 3">
    <name type="scientific">Actinoplanes palleronii</name>
    <dbReference type="NCBI Taxonomy" id="113570"/>
    <lineage>
        <taxon>Bacteria</taxon>
        <taxon>Bacillati</taxon>
        <taxon>Actinomycetota</taxon>
        <taxon>Actinomycetes</taxon>
        <taxon>Micromonosporales</taxon>
        <taxon>Micromonosporaceae</taxon>
        <taxon>Actinoplanes</taxon>
    </lineage>
</organism>
<comment type="caution">
    <text evidence="2">The sequence shown here is derived from an EMBL/GenBank/DDBJ whole genome shotgun (WGS) entry which is preliminary data.</text>
</comment>
<keyword evidence="3" id="KW-1185">Reference proteome</keyword>
<evidence type="ECO:0000256" key="1">
    <source>
        <dbReference type="SAM" id="MobiDB-lite"/>
    </source>
</evidence>